<sequence>MQSRARRLVIAYLVVLAAVNLCVYNYANLYALLHPASDIRLNLYGDPQIEGDAKISREPRIGKYDILFNDYYLHHIYESTIAAFRPHYVVTMGDIFSCQWISKEEYYRRIHRFKWISHQVDSKNRSLSSNHIYYHIAGNHDIGYGEETEPYHINRYTNNFGPLSREWLSRIGDSTHRFAILNAMNLDKTRRIQYRQQAWQFVHQLVAERRERPDIPLILFSHIPLHKHAGACVASPSIKYHRGFVVYQDYLSPATSAYLLHCLAPTFVLSGHDHNGCQAAHSVKTSASQAIPLGMTDKSLRSSEDLCSLTLDEIDEFQAEIEEFARQTVMPATGFDDVGTSAWDTLEVTVRSAMGEFGGAAGVFDIRATDHSRQLSPQRHARTFGRIVAARANGYEYQYREVLLGNHLGIRVLLVVDLVSCLVVPAVLLLLKL</sequence>
<keyword evidence="3 5" id="KW-1133">Transmembrane helix</keyword>
<comment type="subcellular location">
    <subcellularLocation>
        <location evidence="1">Membrane</location>
        <topology evidence="1">Multi-pass membrane protein</topology>
    </subcellularLocation>
</comment>
<evidence type="ECO:0000256" key="4">
    <source>
        <dbReference type="ARBA" id="ARBA00023136"/>
    </source>
</evidence>
<dbReference type="Proteomes" id="UP001151516">
    <property type="component" value="Unassembled WGS sequence"/>
</dbReference>
<dbReference type="PANTHER" id="PTHR13315:SF1">
    <property type="entry name" value="PROTEIN TED1"/>
    <property type="match status" value="1"/>
</dbReference>
<dbReference type="EMBL" id="JANBTX010000073">
    <property type="protein sequence ID" value="KAJ2687418.1"/>
    <property type="molecule type" value="Genomic_DNA"/>
</dbReference>
<dbReference type="GO" id="GO:0006506">
    <property type="term" value="P:GPI anchor biosynthetic process"/>
    <property type="evidence" value="ECO:0007669"/>
    <property type="project" value="InterPro"/>
</dbReference>
<name>A0A9W8L4U4_9FUNG</name>
<dbReference type="OrthoDB" id="9984693at2759"/>
<dbReference type="PANTHER" id="PTHR13315">
    <property type="entry name" value="METALLO PHOSPHOESTERASE RELATED"/>
    <property type="match status" value="1"/>
</dbReference>
<organism evidence="7 8">
    <name type="scientific">Coemansia spiralis</name>
    <dbReference type="NCBI Taxonomy" id="417178"/>
    <lineage>
        <taxon>Eukaryota</taxon>
        <taxon>Fungi</taxon>
        <taxon>Fungi incertae sedis</taxon>
        <taxon>Zoopagomycota</taxon>
        <taxon>Kickxellomycotina</taxon>
        <taxon>Kickxellomycetes</taxon>
        <taxon>Kickxellales</taxon>
        <taxon>Kickxellaceae</taxon>
        <taxon>Coemansia</taxon>
    </lineage>
</organism>
<gene>
    <name evidence="7" type="ORF">IWW39_002947</name>
</gene>
<evidence type="ECO:0000256" key="3">
    <source>
        <dbReference type="ARBA" id="ARBA00022989"/>
    </source>
</evidence>
<dbReference type="Gene3D" id="3.60.21.10">
    <property type="match status" value="1"/>
</dbReference>
<keyword evidence="4 5" id="KW-0472">Membrane</keyword>
<keyword evidence="2 5" id="KW-0812">Transmembrane</keyword>
<protein>
    <recommendedName>
        <fullName evidence="6">Calcineurin-like phosphoesterase domain-containing protein</fullName>
    </recommendedName>
</protein>
<feature type="transmembrane region" description="Helical" evidence="5">
    <location>
        <begin position="9"/>
        <end position="27"/>
    </location>
</feature>
<dbReference type="InterPro" id="IPR033308">
    <property type="entry name" value="PGAP5/Cdc1/Ted1"/>
</dbReference>
<dbReference type="Pfam" id="PF00149">
    <property type="entry name" value="Metallophos"/>
    <property type="match status" value="1"/>
</dbReference>
<dbReference type="InterPro" id="IPR029052">
    <property type="entry name" value="Metallo-depent_PP-like"/>
</dbReference>
<evidence type="ECO:0000313" key="7">
    <source>
        <dbReference type="EMBL" id="KAJ2687418.1"/>
    </source>
</evidence>
<dbReference type="GO" id="GO:0005783">
    <property type="term" value="C:endoplasmic reticulum"/>
    <property type="evidence" value="ECO:0007669"/>
    <property type="project" value="TreeGrafter"/>
</dbReference>
<evidence type="ECO:0000256" key="1">
    <source>
        <dbReference type="ARBA" id="ARBA00004141"/>
    </source>
</evidence>
<dbReference type="AlphaFoldDB" id="A0A9W8L4U4"/>
<keyword evidence="8" id="KW-1185">Reference proteome</keyword>
<dbReference type="GO" id="GO:0016787">
    <property type="term" value="F:hydrolase activity"/>
    <property type="evidence" value="ECO:0007669"/>
    <property type="project" value="InterPro"/>
</dbReference>
<dbReference type="InterPro" id="IPR004843">
    <property type="entry name" value="Calcineurin-like_PHP"/>
</dbReference>
<evidence type="ECO:0000256" key="2">
    <source>
        <dbReference type="ARBA" id="ARBA00022692"/>
    </source>
</evidence>
<dbReference type="GO" id="GO:0016020">
    <property type="term" value="C:membrane"/>
    <property type="evidence" value="ECO:0007669"/>
    <property type="project" value="UniProtKB-SubCell"/>
</dbReference>
<comment type="caution">
    <text evidence="7">The sequence shown here is derived from an EMBL/GenBank/DDBJ whole genome shotgun (WGS) entry which is preliminary data.</text>
</comment>
<dbReference type="SUPFAM" id="SSF56300">
    <property type="entry name" value="Metallo-dependent phosphatases"/>
    <property type="match status" value="1"/>
</dbReference>
<proteinExistence type="predicted"/>
<reference evidence="7" key="1">
    <citation type="submission" date="2022-07" db="EMBL/GenBank/DDBJ databases">
        <title>Phylogenomic reconstructions and comparative analyses of Kickxellomycotina fungi.</title>
        <authorList>
            <person name="Reynolds N.K."/>
            <person name="Stajich J.E."/>
            <person name="Barry K."/>
            <person name="Grigoriev I.V."/>
            <person name="Crous P."/>
            <person name="Smith M.E."/>
        </authorList>
    </citation>
    <scope>NUCLEOTIDE SEQUENCE</scope>
    <source>
        <strain evidence="7">CBS 109367</strain>
    </source>
</reference>
<accession>A0A9W8L4U4</accession>
<feature type="domain" description="Calcineurin-like phosphoesterase" evidence="6">
    <location>
        <begin position="70"/>
        <end position="275"/>
    </location>
</feature>
<feature type="transmembrane region" description="Helical" evidence="5">
    <location>
        <begin position="408"/>
        <end position="431"/>
    </location>
</feature>
<evidence type="ECO:0000259" key="6">
    <source>
        <dbReference type="Pfam" id="PF00149"/>
    </source>
</evidence>
<evidence type="ECO:0000256" key="5">
    <source>
        <dbReference type="SAM" id="Phobius"/>
    </source>
</evidence>
<evidence type="ECO:0000313" key="8">
    <source>
        <dbReference type="Proteomes" id="UP001151516"/>
    </source>
</evidence>